<evidence type="ECO:0000256" key="1">
    <source>
        <dbReference type="SAM" id="MobiDB-lite"/>
    </source>
</evidence>
<dbReference type="EMBL" id="JAVREQ010000027">
    <property type="protein sequence ID" value="MDT0381885.1"/>
    <property type="molecule type" value="Genomic_DNA"/>
</dbReference>
<reference evidence="4" key="1">
    <citation type="submission" date="2023-07" db="EMBL/GenBank/DDBJ databases">
        <title>30 novel species of actinomycetes from the DSMZ collection.</title>
        <authorList>
            <person name="Nouioui I."/>
        </authorList>
    </citation>
    <scope>NUCLEOTIDE SEQUENCE [LARGE SCALE GENOMIC DNA]</scope>
    <source>
        <strain evidence="4">DSM 42041</strain>
    </source>
</reference>
<protein>
    <submittedName>
        <fullName evidence="3">Uncharacterized protein</fullName>
    </submittedName>
</protein>
<dbReference type="Proteomes" id="UP001183414">
    <property type="component" value="Unassembled WGS sequence"/>
</dbReference>
<feature type="transmembrane region" description="Helical" evidence="2">
    <location>
        <begin position="21"/>
        <end position="39"/>
    </location>
</feature>
<name>A0ABU2NY09_9ACTN</name>
<sequence>MREATDDRARRTAGRRLRRHLPPLLIAVACAVSGVAAPLPGTPGQAPQHAAASSPGPQRTPAAARYTLELDADASGARWSNDRR</sequence>
<keyword evidence="2" id="KW-0812">Transmembrane</keyword>
<keyword evidence="2" id="KW-1133">Transmembrane helix</keyword>
<evidence type="ECO:0000313" key="3">
    <source>
        <dbReference type="EMBL" id="MDT0381885.1"/>
    </source>
</evidence>
<organism evidence="3 4">
    <name type="scientific">Streptomyces hazeniae</name>
    <dbReference type="NCBI Taxonomy" id="3075538"/>
    <lineage>
        <taxon>Bacteria</taxon>
        <taxon>Bacillati</taxon>
        <taxon>Actinomycetota</taxon>
        <taxon>Actinomycetes</taxon>
        <taxon>Kitasatosporales</taxon>
        <taxon>Streptomycetaceae</taxon>
        <taxon>Streptomyces</taxon>
    </lineage>
</organism>
<proteinExistence type="predicted"/>
<accession>A0ABU2NY09</accession>
<comment type="caution">
    <text evidence="3">The sequence shown here is derived from an EMBL/GenBank/DDBJ whole genome shotgun (WGS) entry which is preliminary data.</text>
</comment>
<gene>
    <name evidence="3" type="ORF">RM572_24280</name>
</gene>
<keyword evidence="4" id="KW-1185">Reference proteome</keyword>
<evidence type="ECO:0000313" key="4">
    <source>
        <dbReference type="Proteomes" id="UP001183414"/>
    </source>
</evidence>
<dbReference type="PROSITE" id="PS51257">
    <property type="entry name" value="PROKAR_LIPOPROTEIN"/>
    <property type="match status" value="1"/>
</dbReference>
<feature type="region of interest" description="Disordered" evidence="1">
    <location>
        <begin position="36"/>
        <end position="84"/>
    </location>
</feature>
<evidence type="ECO:0000256" key="2">
    <source>
        <dbReference type="SAM" id="Phobius"/>
    </source>
</evidence>
<keyword evidence="2" id="KW-0472">Membrane</keyword>
<dbReference type="RefSeq" id="WP_311675540.1">
    <property type="nucleotide sequence ID" value="NZ_JAVREQ010000027.1"/>
</dbReference>